<evidence type="ECO:0000259" key="1">
    <source>
        <dbReference type="Pfam" id="PF14336"/>
    </source>
</evidence>
<dbReference type="PANTHER" id="PTHR32022:SF10">
    <property type="entry name" value="D-GLUTAMATE CYCLASE, MITOCHONDRIAL"/>
    <property type="match status" value="1"/>
</dbReference>
<proteinExistence type="predicted"/>
<dbReference type="PANTHER" id="PTHR32022">
    <property type="entry name" value="D-GLUTAMATE CYCLASE, MITOCHONDRIAL"/>
    <property type="match status" value="1"/>
</dbReference>
<evidence type="ECO:0000313" key="5">
    <source>
        <dbReference type="Proteomes" id="UP000701680"/>
    </source>
</evidence>
<protein>
    <submittedName>
        <fullName evidence="3">DUF4392 domain-containing protein</fullName>
    </submittedName>
</protein>
<gene>
    <name evidence="3" type="ORF">G5A66_04885</name>
    <name evidence="2" type="ORF">G5A75_03315</name>
</gene>
<keyword evidence="4" id="KW-1185">Reference proteome</keyword>
<organism evidence="3 4">
    <name type="scientific">Dorea phocaeensis</name>
    <dbReference type="NCBI Taxonomy" id="2040291"/>
    <lineage>
        <taxon>Bacteria</taxon>
        <taxon>Bacillati</taxon>
        <taxon>Bacillota</taxon>
        <taxon>Clostridia</taxon>
        <taxon>Lachnospirales</taxon>
        <taxon>Lachnospiraceae</taxon>
        <taxon>Dorea</taxon>
    </lineage>
</organism>
<accession>A0A850HI15</accession>
<reference evidence="3" key="2">
    <citation type="submission" date="2020-02" db="EMBL/GenBank/DDBJ databases">
        <authorList>
            <person name="Littmann E."/>
            <person name="Sorbara M."/>
        </authorList>
    </citation>
    <scope>NUCLEOTIDE SEQUENCE</scope>
    <source>
        <strain evidence="3">MSK.17.11</strain>
        <strain evidence="2">MSK.17.38</strain>
    </source>
</reference>
<dbReference type="AlphaFoldDB" id="A0A850HI15"/>
<comment type="caution">
    <text evidence="3">The sequence shown here is derived from an EMBL/GenBank/DDBJ whole genome shotgun (WGS) entry which is preliminary data.</text>
</comment>
<name>A0A850HI15_9FIRM</name>
<dbReference type="OrthoDB" id="1668885at2"/>
<dbReference type="Proteomes" id="UP000701680">
    <property type="component" value="Unassembled WGS sequence"/>
</dbReference>
<dbReference type="Pfam" id="PF14336">
    <property type="entry name" value="GLUCM-like_C"/>
    <property type="match status" value="1"/>
</dbReference>
<evidence type="ECO:0000313" key="3">
    <source>
        <dbReference type="EMBL" id="NVH57996.1"/>
    </source>
</evidence>
<dbReference type="EMBL" id="JAAIUO010000002">
    <property type="protein sequence ID" value="NSK13917.1"/>
    <property type="molecule type" value="Genomic_DNA"/>
</dbReference>
<dbReference type="InterPro" id="IPR025504">
    <property type="entry name" value="GLUCM_C"/>
</dbReference>
<dbReference type="Proteomes" id="UP000528555">
    <property type="component" value="Unassembled WGS sequence"/>
</dbReference>
<reference evidence="4 5" key="1">
    <citation type="journal article" date="2020" name="Cell Host Microbe">
        <title>Functional and Genomic Variation between Human-Derived Isolates of Lachnospiraceae Reveals Inter- and Intra-Species Diversity.</title>
        <authorList>
            <person name="Sorbara M.T."/>
            <person name="Littmann E.R."/>
            <person name="Fontana E."/>
            <person name="Moody T.U."/>
            <person name="Kohout C.E."/>
            <person name="Gjonbalaj M."/>
            <person name="Eaton V."/>
            <person name="Seok R."/>
            <person name="Leiner I.M."/>
            <person name="Pamer E.G."/>
        </authorList>
    </citation>
    <scope>NUCLEOTIDE SEQUENCE [LARGE SCALE GENOMIC DNA]</scope>
    <source>
        <strain evidence="3 4">MSK.17.11</strain>
        <strain evidence="2 5">MSK.17.38</strain>
    </source>
</reference>
<evidence type="ECO:0000313" key="4">
    <source>
        <dbReference type="Proteomes" id="UP000528555"/>
    </source>
</evidence>
<sequence>MLTAIRQETIEDVVLRYSKRGMNILKNHMREDYCREAAGQILELEKGTILLTTGFYVAGHAETDGPLGTLVMADALQKLGYHPVIVTDEFCRGFFENEGLEVYYAGVNDEAQEYDRMLETYRPVGLISIERCGRNVEDDYANMRGISIKEYTASTDWLFIRARKAGIPTFGVGDGGNEIGMGNLKEVIHEELALVPCKVKVDTLVIATVSNWGAYAIVAYMQKMTGVTGLLNFEKIYGYLARIVRMGSVDGVTKKHTLSVDGFSLEIEKEILDGLNQLAS</sequence>
<feature type="domain" description="D-glutamate cyclase-like C-terminal" evidence="1">
    <location>
        <begin position="19"/>
        <end position="275"/>
    </location>
</feature>
<evidence type="ECO:0000313" key="2">
    <source>
        <dbReference type="EMBL" id="NSK13917.1"/>
    </source>
</evidence>
<dbReference type="RefSeq" id="WP_101694740.1">
    <property type="nucleotide sequence ID" value="NZ_OEPZ01000001.1"/>
</dbReference>
<dbReference type="EMBL" id="JAAITX010000002">
    <property type="protein sequence ID" value="NVH57996.1"/>
    <property type="molecule type" value="Genomic_DNA"/>
</dbReference>
<dbReference type="Gene3D" id="3.90.1640.20">
    <property type="entry name" value="TON_0340"/>
    <property type="match status" value="1"/>
</dbReference>